<dbReference type="AlphaFoldDB" id="A0A518H0X2"/>
<dbReference type="SUPFAM" id="SSF55347">
    <property type="entry name" value="Glyceraldehyde-3-phosphate dehydrogenase-like, C-terminal domain"/>
    <property type="match status" value="1"/>
</dbReference>
<feature type="domain" description="Gfo/Idh/MocA-like oxidoreductase C-terminal" evidence="3">
    <location>
        <begin position="166"/>
        <end position="359"/>
    </location>
</feature>
<dbReference type="PANTHER" id="PTHR43818:SF11">
    <property type="entry name" value="BCDNA.GH03377"/>
    <property type="match status" value="1"/>
</dbReference>
<dbReference type="Proteomes" id="UP000317835">
    <property type="component" value="Chromosome"/>
</dbReference>
<evidence type="ECO:0000259" key="2">
    <source>
        <dbReference type="Pfam" id="PF01408"/>
    </source>
</evidence>
<keyword evidence="1 4" id="KW-0560">Oxidoreductase</keyword>
<dbReference type="RefSeq" id="WP_145269417.1">
    <property type="nucleotide sequence ID" value="NZ_CP036426.1"/>
</dbReference>
<evidence type="ECO:0000259" key="3">
    <source>
        <dbReference type="Pfam" id="PF02894"/>
    </source>
</evidence>
<gene>
    <name evidence="4" type="primary">gfo_4</name>
    <name evidence="4" type="ORF">ElP_23830</name>
</gene>
<proteinExistence type="predicted"/>
<dbReference type="Pfam" id="PF01408">
    <property type="entry name" value="GFO_IDH_MocA"/>
    <property type="match status" value="1"/>
</dbReference>
<organism evidence="4 5">
    <name type="scientific">Tautonia plasticadhaerens</name>
    <dbReference type="NCBI Taxonomy" id="2527974"/>
    <lineage>
        <taxon>Bacteria</taxon>
        <taxon>Pseudomonadati</taxon>
        <taxon>Planctomycetota</taxon>
        <taxon>Planctomycetia</taxon>
        <taxon>Isosphaerales</taxon>
        <taxon>Isosphaeraceae</taxon>
        <taxon>Tautonia</taxon>
    </lineage>
</organism>
<feature type="domain" description="Gfo/Idh/MocA-like oxidoreductase N-terminal" evidence="2">
    <location>
        <begin position="7"/>
        <end position="131"/>
    </location>
</feature>
<name>A0A518H0X2_9BACT</name>
<evidence type="ECO:0000256" key="1">
    <source>
        <dbReference type="ARBA" id="ARBA00023002"/>
    </source>
</evidence>
<dbReference type="GO" id="GO:0047061">
    <property type="term" value="F:glucose-fructose oxidoreductase activity"/>
    <property type="evidence" value="ECO:0007669"/>
    <property type="project" value="UniProtKB-EC"/>
</dbReference>
<dbReference type="InterPro" id="IPR004104">
    <property type="entry name" value="Gfo/Idh/MocA-like_OxRdtase_C"/>
</dbReference>
<dbReference type="SUPFAM" id="SSF51735">
    <property type="entry name" value="NAD(P)-binding Rossmann-fold domains"/>
    <property type="match status" value="1"/>
</dbReference>
<evidence type="ECO:0000313" key="4">
    <source>
        <dbReference type="EMBL" id="QDV34494.1"/>
    </source>
</evidence>
<dbReference type="InterPro" id="IPR036291">
    <property type="entry name" value="NAD(P)-bd_dom_sf"/>
</dbReference>
<evidence type="ECO:0000313" key="5">
    <source>
        <dbReference type="Proteomes" id="UP000317835"/>
    </source>
</evidence>
<dbReference type="PANTHER" id="PTHR43818">
    <property type="entry name" value="BCDNA.GH03377"/>
    <property type="match status" value="1"/>
</dbReference>
<dbReference type="EC" id="1.1.99.28" evidence="4"/>
<dbReference type="KEGG" id="tpla:ElP_23830"/>
<accession>A0A518H0X2</accession>
<dbReference type="EMBL" id="CP036426">
    <property type="protein sequence ID" value="QDV34494.1"/>
    <property type="molecule type" value="Genomic_DNA"/>
</dbReference>
<dbReference type="Gene3D" id="3.30.360.10">
    <property type="entry name" value="Dihydrodipicolinate Reductase, domain 2"/>
    <property type="match status" value="1"/>
</dbReference>
<sequence length="370" mass="39465">MFQPPYRAAVIGRTGRGDYGHDLDRAIAEDPRLSLVALADEDEAGRLAAADRLGVDVGSTYADFREMLAKEKPEFVAVAPRWLDCHREMVVACAGACVRGIFLEKPMAPSPADCDAMLDSCHAAHAKLAIAFQTRVSPIFDRVKTLLSEDAIGPVLELRGRGKEDRRGGGEDLMVLGSHIMDLSRAVLGDASWCFARVTEGGEPIGRGSVRDGAEGIGPLAGDRVDAMYGFEDSPAVAHFATTRPSEPGGRFDLRIFGERGVIVMGTGWMPEAYLLHDPRWLDAPGGEGWERITSAGVGQSEPLPAGGLLDGNRRILADLISAVEEDRAPIVSGEDGRASIEMILATYASQRSGGPVALPLEDRGHPLAG</sequence>
<dbReference type="InterPro" id="IPR050463">
    <property type="entry name" value="Gfo/Idh/MocA_oxidrdct_glycsds"/>
</dbReference>
<dbReference type="OrthoDB" id="9776544at2"/>
<keyword evidence="5" id="KW-1185">Reference proteome</keyword>
<dbReference type="Gene3D" id="3.40.50.720">
    <property type="entry name" value="NAD(P)-binding Rossmann-like Domain"/>
    <property type="match status" value="1"/>
</dbReference>
<dbReference type="InterPro" id="IPR000683">
    <property type="entry name" value="Gfo/Idh/MocA-like_OxRdtase_N"/>
</dbReference>
<dbReference type="GO" id="GO:0000166">
    <property type="term" value="F:nucleotide binding"/>
    <property type="evidence" value="ECO:0007669"/>
    <property type="project" value="InterPro"/>
</dbReference>
<protein>
    <submittedName>
        <fullName evidence="4">Glucose--fructose oxidoreductase</fullName>
        <ecNumber evidence="4">1.1.99.28</ecNumber>
    </submittedName>
</protein>
<dbReference type="Pfam" id="PF02894">
    <property type="entry name" value="GFO_IDH_MocA_C"/>
    <property type="match status" value="1"/>
</dbReference>
<reference evidence="4 5" key="1">
    <citation type="submission" date="2019-02" db="EMBL/GenBank/DDBJ databases">
        <title>Deep-cultivation of Planctomycetes and their phenomic and genomic characterization uncovers novel biology.</title>
        <authorList>
            <person name="Wiegand S."/>
            <person name="Jogler M."/>
            <person name="Boedeker C."/>
            <person name="Pinto D."/>
            <person name="Vollmers J."/>
            <person name="Rivas-Marin E."/>
            <person name="Kohn T."/>
            <person name="Peeters S.H."/>
            <person name="Heuer A."/>
            <person name="Rast P."/>
            <person name="Oberbeckmann S."/>
            <person name="Bunk B."/>
            <person name="Jeske O."/>
            <person name="Meyerdierks A."/>
            <person name="Storesund J.E."/>
            <person name="Kallscheuer N."/>
            <person name="Luecker S."/>
            <person name="Lage O.M."/>
            <person name="Pohl T."/>
            <person name="Merkel B.J."/>
            <person name="Hornburger P."/>
            <person name="Mueller R.-W."/>
            <person name="Bruemmer F."/>
            <person name="Labrenz M."/>
            <person name="Spormann A.M."/>
            <person name="Op den Camp H."/>
            <person name="Overmann J."/>
            <person name="Amann R."/>
            <person name="Jetten M.S.M."/>
            <person name="Mascher T."/>
            <person name="Medema M.H."/>
            <person name="Devos D.P."/>
            <person name="Kaster A.-K."/>
            <person name="Ovreas L."/>
            <person name="Rohde M."/>
            <person name="Galperin M.Y."/>
            <person name="Jogler C."/>
        </authorList>
    </citation>
    <scope>NUCLEOTIDE SEQUENCE [LARGE SCALE GENOMIC DNA]</scope>
    <source>
        <strain evidence="4 5">ElP</strain>
    </source>
</reference>